<dbReference type="PANTHER" id="PTHR33795">
    <property type="entry name" value="INSERTION ELEMENT IS150 PROTEIN INSJ"/>
    <property type="match status" value="1"/>
</dbReference>
<proteinExistence type="inferred from homology"/>
<dbReference type="Pfam" id="PF13518">
    <property type="entry name" value="HTH_28"/>
    <property type="match status" value="1"/>
</dbReference>
<accession>E4KRJ8</accession>
<dbReference type="PANTHER" id="PTHR33795:SF1">
    <property type="entry name" value="INSERTION ELEMENT IS150 PROTEIN INSJ"/>
    <property type="match status" value="1"/>
</dbReference>
<dbReference type="InterPro" id="IPR010921">
    <property type="entry name" value="Trp_repressor/repl_initiator"/>
</dbReference>
<dbReference type="InterPro" id="IPR055247">
    <property type="entry name" value="InsJ-like_HTH"/>
</dbReference>
<name>E4KRJ8_9LACT</name>
<protein>
    <submittedName>
        <fullName evidence="4">Transposase</fullName>
    </submittedName>
</protein>
<dbReference type="GO" id="GO:0006313">
    <property type="term" value="P:DNA transposition"/>
    <property type="evidence" value="ECO:0007669"/>
    <property type="project" value="InterPro"/>
</dbReference>
<dbReference type="OrthoDB" id="2134355at2"/>
<reference evidence="4 5" key="1">
    <citation type="submission" date="2010-10" db="EMBL/GenBank/DDBJ databases">
        <authorList>
            <person name="Durkin A.S."/>
            <person name="Madupu R."/>
            <person name="Torralba M."/>
            <person name="Gillis M."/>
            <person name="Methe B."/>
            <person name="Sutton G."/>
            <person name="Nelson K.E."/>
        </authorList>
    </citation>
    <scope>NUCLEOTIDE SEQUENCE [LARGE SCALE GENOMIC DNA]</scope>
    <source>
        <strain evidence="4 5">ACS-139-V-Col8</strain>
    </source>
</reference>
<dbReference type="Gene3D" id="1.10.10.10">
    <property type="entry name" value="Winged helix-like DNA-binding domain superfamily/Winged helix DNA-binding domain"/>
    <property type="match status" value="2"/>
</dbReference>
<gene>
    <name evidence="4" type="ORF">HMPREF9257_0860</name>
</gene>
<keyword evidence="5" id="KW-1185">Reference proteome</keyword>
<dbReference type="RefSeq" id="WP_006419079.1">
    <property type="nucleotide sequence ID" value="NZ_AENN01000020.1"/>
</dbReference>
<evidence type="ECO:0000313" key="4">
    <source>
        <dbReference type="EMBL" id="EFR30422.1"/>
    </source>
</evidence>
<evidence type="ECO:0000313" key="5">
    <source>
        <dbReference type="Proteomes" id="UP000005990"/>
    </source>
</evidence>
<dbReference type="InterPro" id="IPR002514">
    <property type="entry name" value="Transposase_8"/>
</dbReference>
<dbReference type="SUPFAM" id="SSF48295">
    <property type="entry name" value="TrpR-like"/>
    <property type="match status" value="2"/>
</dbReference>
<dbReference type="GO" id="GO:0043565">
    <property type="term" value="F:sequence-specific DNA binding"/>
    <property type="evidence" value="ECO:0007669"/>
    <property type="project" value="InterPro"/>
</dbReference>
<feature type="coiled-coil region" evidence="2">
    <location>
        <begin position="193"/>
        <end position="220"/>
    </location>
</feature>
<dbReference type="InterPro" id="IPR036388">
    <property type="entry name" value="WH-like_DNA-bd_sf"/>
</dbReference>
<feature type="domain" description="Insertion element IS150 protein InsJ-like helix-turn-helix" evidence="3">
    <location>
        <begin position="133"/>
        <end position="185"/>
    </location>
</feature>
<dbReference type="eggNOG" id="COG2963">
    <property type="taxonomic scope" value="Bacteria"/>
</dbReference>
<comment type="similarity">
    <text evidence="1">Belongs to the IS150/IS1296 orfA family.</text>
</comment>
<dbReference type="EMBL" id="AENN01000020">
    <property type="protein sequence ID" value="EFR30422.1"/>
    <property type="molecule type" value="Genomic_DNA"/>
</dbReference>
<evidence type="ECO:0000259" key="3">
    <source>
        <dbReference type="Pfam" id="PF13518"/>
    </source>
</evidence>
<dbReference type="AlphaFoldDB" id="E4KRJ8"/>
<evidence type="ECO:0000256" key="2">
    <source>
        <dbReference type="SAM" id="Coils"/>
    </source>
</evidence>
<sequence>MRSNRKHTLTELANYIHLYDAGHSYKKLCENYGLLLGGSSFNQYYLKFLEHDMAGLEFSRRNNTYTQAFKESVVKECLQTDSSIKELARKYHIPSHSTVKDWIIKYTEGEQIKNYRPKPEVYIMKGQKKTHQEKIAIVKDILETGMSYKETAAKHQVSYNNIYFWVQKYQQFGPDGLTDGRGRRKPDTIQTEEEKLRTENAALKARNEYLETENAALKKLKEVGRELMFTKSDTKQNTRRLRNLIKKATK</sequence>
<dbReference type="STRING" id="908337.HMPREF9257_0860"/>
<dbReference type="Proteomes" id="UP000005990">
    <property type="component" value="Unassembled WGS sequence"/>
</dbReference>
<dbReference type="Pfam" id="PF01527">
    <property type="entry name" value="HTH_Tnp_1"/>
    <property type="match status" value="1"/>
</dbReference>
<dbReference type="GO" id="GO:0004803">
    <property type="term" value="F:transposase activity"/>
    <property type="evidence" value="ECO:0007669"/>
    <property type="project" value="InterPro"/>
</dbReference>
<keyword evidence="2" id="KW-0175">Coiled coil</keyword>
<dbReference type="InterPro" id="IPR052057">
    <property type="entry name" value="IS150/IS1296_orfA-like"/>
</dbReference>
<organism evidence="4 5">
    <name type="scientific">Eremococcus coleocola ACS-139-V-Col8</name>
    <dbReference type="NCBI Taxonomy" id="908337"/>
    <lineage>
        <taxon>Bacteria</taxon>
        <taxon>Bacillati</taxon>
        <taxon>Bacillota</taxon>
        <taxon>Bacilli</taxon>
        <taxon>Lactobacillales</taxon>
        <taxon>Aerococcaceae</taxon>
        <taxon>Eremococcus</taxon>
    </lineage>
</organism>
<comment type="caution">
    <text evidence="4">The sequence shown here is derived from an EMBL/GenBank/DDBJ whole genome shotgun (WGS) entry which is preliminary data.</text>
</comment>
<evidence type="ECO:0000256" key="1">
    <source>
        <dbReference type="ARBA" id="ARBA00038232"/>
    </source>
</evidence>